<feature type="region of interest" description="Disordered" evidence="8">
    <location>
        <begin position="283"/>
        <end position="330"/>
    </location>
</feature>
<dbReference type="PANTHER" id="PTHR23163">
    <property type="entry name" value="RING FINGER PROTEIN-RELATED"/>
    <property type="match status" value="1"/>
</dbReference>
<evidence type="ECO:0000256" key="7">
    <source>
        <dbReference type="SAM" id="Coils"/>
    </source>
</evidence>
<dbReference type="InterPro" id="IPR013956">
    <property type="entry name" value="E3_ubiquit_lig_Bre1"/>
</dbReference>
<feature type="coiled-coil region" evidence="7">
    <location>
        <begin position="503"/>
        <end position="584"/>
    </location>
</feature>
<dbReference type="EMBL" id="CAICTM010000078">
    <property type="protein sequence ID" value="CAB9500248.1"/>
    <property type="molecule type" value="Genomic_DNA"/>
</dbReference>
<feature type="compositionally biased region" description="Low complexity" evidence="8">
    <location>
        <begin position="236"/>
        <end position="245"/>
    </location>
</feature>
<protein>
    <recommendedName>
        <fullName evidence="6">E3 ubiquitin protein ligase</fullName>
        <ecNumber evidence="6">2.3.2.27</ecNumber>
    </recommendedName>
</protein>
<comment type="similarity">
    <text evidence="6">Belongs to the BRE1 family.</text>
</comment>
<comment type="pathway">
    <text evidence="6">Protein modification; protein ubiquitination.</text>
</comment>
<comment type="catalytic activity">
    <reaction evidence="6">
        <text>S-ubiquitinyl-[E2 ubiquitin-conjugating enzyme]-L-cysteine + [acceptor protein]-L-lysine = [E2 ubiquitin-conjugating enzyme]-L-cysteine + N(6)-ubiquitinyl-[acceptor protein]-L-lysine.</text>
        <dbReference type="EC" id="2.3.2.27"/>
    </reaction>
</comment>
<accession>A0A9N8H7Z6</accession>
<feature type="compositionally biased region" description="Low complexity" evidence="8">
    <location>
        <begin position="32"/>
        <end position="47"/>
    </location>
</feature>
<name>A0A9N8H7Z6_9STRA</name>
<evidence type="ECO:0000256" key="6">
    <source>
        <dbReference type="RuleBase" id="RU365038"/>
    </source>
</evidence>
<evidence type="ECO:0000256" key="3">
    <source>
        <dbReference type="ARBA" id="ARBA00022771"/>
    </source>
</evidence>
<keyword evidence="10" id="KW-1185">Reference proteome</keyword>
<evidence type="ECO:0000256" key="4">
    <source>
        <dbReference type="ARBA" id="ARBA00022833"/>
    </source>
</evidence>
<reference evidence="9" key="1">
    <citation type="submission" date="2020-06" db="EMBL/GenBank/DDBJ databases">
        <authorList>
            <consortium name="Plant Systems Biology data submission"/>
        </authorList>
    </citation>
    <scope>NUCLEOTIDE SEQUENCE</scope>
    <source>
        <strain evidence="9">D6</strain>
    </source>
</reference>
<proteinExistence type="inferred from homology"/>
<evidence type="ECO:0000313" key="9">
    <source>
        <dbReference type="EMBL" id="CAB9500248.1"/>
    </source>
</evidence>
<dbReference type="Proteomes" id="UP001153069">
    <property type="component" value="Unassembled WGS sequence"/>
</dbReference>
<dbReference type="GO" id="GO:0006325">
    <property type="term" value="P:chromatin organization"/>
    <property type="evidence" value="ECO:0007669"/>
    <property type="project" value="UniProtKB-KW"/>
</dbReference>
<feature type="compositionally biased region" description="Polar residues" evidence="8">
    <location>
        <begin position="77"/>
        <end position="92"/>
    </location>
</feature>
<keyword evidence="6 7" id="KW-0175">Coiled coil</keyword>
<gene>
    <name evidence="9" type="ORF">SEMRO_79_G042820.1</name>
</gene>
<feature type="compositionally biased region" description="Basic and acidic residues" evidence="8">
    <location>
        <begin position="1"/>
        <end position="10"/>
    </location>
</feature>
<organism evidence="9 10">
    <name type="scientific">Seminavis robusta</name>
    <dbReference type="NCBI Taxonomy" id="568900"/>
    <lineage>
        <taxon>Eukaryota</taxon>
        <taxon>Sar</taxon>
        <taxon>Stramenopiles</taxon>
        <taxon>Ochrophyta</taxon>
        <taxon>Bacillariophyta</taxon>
        <taxon>Bacillariophyceae</taxon>
        <taxon>Bacillariophycidae</taxon>
        <taxon>Naviculales</taxon>
        <taxon>Naviculaceae</taxon>
        <taxon>Seminavis</taxon>
    </lineage>
</organism>
<dbReference type="GO" id="GO:0061630">
    <property type="term" value="F:ubiquitin protein ligase activity"/>
    <property type="evidence" value="ECO:0007669"/>
    <property type="project" value="UniProtKB-EC"/>
</dbReference>
<feature type="compositionally biased region" description="Low complexity" evidence="8">
    <location>
        <begin position="130"/>
        <end position="150"/>
    </location>
</feature>
<feature type="compositionally biased region" description="Polar residues" evidence="8">
    <location>
        <begin position="854"/>
        <end position="874"/>
    </location>
</feature>
<dbReference type="OrthoDB" id="10266039at2759"/>
<evidence type="ECO:0000256" key="1">
    <source>
        <dbReference type="ARBA" id="ARBA00004123"/>
    </source>
</evidence>
<keyword evidence="4 6" id="KW-0862">Zinc</keyword>
<feature type="compositionally biased region" description="Basic and acidic residues" evidence="8">
    <location>
        <begin position="57"/>
        <end position="73"/>
    </location>
</feature>
<sequence>MKRALAERAKQSAALPSSSGNGPLLQVPVQAPSMGSSSSGVGDPSSPRTKPLSSDAYKQDHGRPLKIPRRADAGPEVTNSIGSKHSSTGSPTSALSQAASAMQSESRGANNDVVRQRAEAVPSSNPPVKSRSAAAANRSATPSSSVPSSAGMKRQRPSSQPRVPYPVPSDDEAEDNQQNSFFLKHQNRALASELKSLQHQLTLLEDEREYRRNQCRIASQALNSLQATWTQMETELQQPQQALARPADRDAASYVQQDGPMSTGNGSKVEIVGALFDALAALATTPPPDNLGQDNGEQEEDDDDDDENDEEGRPQRRRNGNYELDPAEKQQLDDLSNISWNILQRANTLEEWIRSVLQKMTSTASAAADGDKGGVSLSSDQRALIKEVGVLRGQSREYKIQIAELAKARDDTAKSERKVRRSIYRLSTGRVKIEQVLKDMDKGDEDGTLAAEARMEAMMEEKGTVSSSSQFDATANTSHDDQMCGVKSESGDPAEMHRVRSQLEELERQLGARDTSIEELQSRLTEKEQRINLLCSKEISDADAEKVEDHQKTQKRLEQVEAELADVQERLKETRENWAKARGDANHALKTLDELHAKQEKRWAELTCVGDQADNNSDEINIPLNVESVDQARKIIELDHKLKQALENVRQADSVRQNLKEALAMNSALQGKLDEIKGKYAALQAGRSNSSSNKSSSESTNHSSSREKSSERSESSSKSEKLHRENRRMRKEIAALSASKDSAKAKLERVEKERDLLNETNSRLLRQSAEKDDMNAKSLSTILHLKNMTDSLTEGKKSLEQQLKSSGQLALAARLATNSKAKVAEEVVKEKKALEEKLRECEERNQSLKKELESTVSEWSQADTNISSLNSQLSKARKRSDELVSEMEREQRERRKLQDSLDVAVKKAGDATEKLNEMSKRDAANGGGGGGGSSFTVDQLNTQVQAYVLQALC</sequence>
<feature type="coiled-coil region" evidence="7">
    <location>
        <begin position="642"/>
        <end position="679"/>
    </location>
</feature>
<feature type="compositionally biased region" description="Polar residues" evidence="8">
    <location>
        <begin position="464"/>
        <end position="477"/>
    </location>
</feature>
<feature type="compositionally biased region" description="Acidic residues" evidence="8">
    <location>
        <begin position="296"/>
        <end position="310"/>
    </location>
</feature>
<keyword evidence="2 6" id="KW-0479">Metal-binding</keyword>
<feature type="region of interest" description="Disordered" evidence="8">
    <location>
        <begin position="1"/>
        <end position="181"/>
    </location>
</feature>
<evidence type="ECO:0000256" key="8">
    <source>
        <dbReference type="SAM" id="MobiDB-lite"/>
    </source>
</evidence>
<keyword evidence="3 6" id="KW-0863">Zinc-finger</keyword>
<feature type="compositionally biased region" description="Low complexity" evidence="8">
    <location>
        <begin position="93"/>
        <end position="106"/>
    </location>
</feature>
<feature type="region of interest" description="Disordered" evidence="8">
    <location>
        <begin position="684"/>
        <end position="727"/>
    </location>
</feature>
<dbReference type="GO" id="GO:0008270">
    <property type="term" value="F:zinc ion binding"/>
    <property type="evidence" value="ECO:0007669"/>
    <property type="project" value="UniProtKB-KW"/>
</dbReference>
<keyword evidence="6" id="KW-0833">Ubl conjugation pathway</keyword>
<dbReference type="EC" id="2.3.2.27" evidence="6"/>
<dbReference type="GO" id="GO:0033503">
    <property type="term" value="C:HULC complex"/>
    <property type="evidence" value="ECO:0007669"/>
    <property type="project" value="TreeGrafter"/>
</dbReference>
<dbReference type="PANTHER" id="PTHR23163:SF0">
    <property type="entry name" value="E3 UBIQUITIN-PROTEIN LIGASE BRE1"/>
    <property type="match status" value="1"/>
</dbReference>
<dbReference type="AlphaFoldDB" id="A0A9N8H7Z6"/>
<keyword evidence="6" id="KW-0808">Transferase</keyword>
<dbReference type="GO" id="GO:0016567">
    <property type="term" value="P:protein ubiquitination"/>
    <property type="evidence" value="ECO:0007669"/>
    <property type="project" value="UniProtKB-UniRule"/>
</dbReference>
<evidence type="ECO:0000256" key="2">
    <source>
        <dbReference type="ARBA" id="ARBA00022723"/>
    </source>
</evidence>
<evidence type="ECO:0000256" key="5">
    <source>
        <dbReference type="ARBA" id="ARBA00023242"/>
    </source>
</evidence>
<feature type="compositionally biased region" description="Basic and acidic residues" evidence="8">
    <location>
        <begin position="879"/>
        <end position="923"/>
    </location>
</feature>
<comment type="subcellular location">
    <subcellularLocation>
        <location evidence="1 6">Nucleus</location>
    </subcellularLocation>
</comment>
<feature type="region of interest" description="Disordered" evidence="8">
    <location>
        <begin position="234"/>
        <end position="266"/>
    </location>
</feature>
<keyword evidence="5 6" id="KW-0539">Nucleus</keyword>
<evidence type="ECO:0000313" key="10">
    <source>
        <dbReference type="Proteomes" id="UP001153069"/>
    </source>
</evidence>
<feature type="region of interest" description="Disordered" evidence="8">
    <location>
        <begin position="840"/>
        <end position="931"/>
    </location>
</feature>
<feature type="compositionally biased region" description="Basic and acidic residues" evidence="8">
    <location>
        <begin position="704"/>
        <end position="723"/>
    </location>
</feature>
<comment type="caution">
    <text evidence="9">The sequence shown here is derived from an EMBL/GenBank/DDBJ whole genome shotgun (WGS) entry which is preliminary data.</text>
</comment>
<keyword evidence="6" id="KW-0156">Chromatin regulator</keyword>
<feature type="region of interest" description="Disordered" evidence="8">
    <location>
        <begin position="464"/>
        <end position="494"/>
    </location>
</feature>
<feature type="compositionally biased region" description="Polar residues" evidence="8">
    <location>
        <begin position="254"/>
        <end position="266"/>
    </location>
</feature>
<feature type="compositionally biased region" description="Basic and acidic residues" evidence="8">
    <location>
        <begin position="840"/>
        <end position="853"/>
    </location>
</feature>
<feature type="compositionally biased region" description="Low complexity" evidence="8">
    <location>
        <begin position="687"/>
        <end position="703"/>
    </location>
</feature>
<dbReference type="GO" id="GO:0005634">
    <property type="term" value="C:nucleus"/>
    <property type="evidence" value="ECO:0007669"/>
    <property type="project" value="UniProtKB-SubCell"/>
</dbReference>